<sequence length="60" mass="7173">MRKKKIVSIINNLEQRIKALEIDRIKVQFPSVSTKRVYSERDWEQINRSIKELKKSVGMN</sequence>
<dbReference type="AlphaFoldDB" id="A0A0F9QTI1"/>
<proteinExistence type="predicted"/>
<accession>A0A0F9QTI1</accession>
<name>A0A0F9QTI1_9ZZZZ</name>
<protein>
    <submittedName>
        <fullName evidence="1">Uncharacterized protein</fullName>
    </submittedName>
</protein>
<reference evidence="1" key="1">
    <citation type="journal article" date="2015" name="Nature">
        <title>Complex archaea that bridge the gap between prokaryotes and eukaryotes.</title>
        <authorList>
            <person name="Spang A."/>
            <person name="Saw J.H."/>
            <person name="Jorgensen S.L."/>
            <person name="Zaremba-Niedzwiedzka K."/>
            <person name="Martijn J."/>
            <person name="Lind A.E."/>
            <person name="van Eijk R."/>
            <person name="Schleper C."/>
            <person name="Guy L."/>
            <person name="Ettema T.J."/>
        </authorList>
    </citation>
    <scope>NUCLEOTIDE SEQUENCE</scope>
</reference>
<gene>
    <name evidence="1" type="ORF">LCGC14_0976240</name>
</gene>
<organism evidence="1">
    <name type="scientific">marine sediment metagenome</name>
    <dbReference type="NCBI Taxonomy" id="412755"/>
    <lineage>
        <taxon>unclassified sequences</taxon>
        <taxon>metagenomes</taxon>
        <taxon>ecological metagenomes</taxon>
    </lineage>
</organism>
<comment type="caution">
    <text evidence="1">The sequence shown here is derived from an EMBL/GenBank/DDBJ whole genome shotgun (WGS) entry which is preliminary data.</text>
</comment>
<evidence type="ECO:0000313" key="1">
    <source>
        <dbReference type="EMBL" id="KKN16416.1"/>
    </source>
</evidence>
<dbReference type="EMBL" id="LAZR01003616">
    <property type="protein sequence ID" value="KKN16416.1"/>
    <property type="molecule type" value="Genomic_DNA"/>
</dbReference>